<evidence type="ECO:0000256" key="5">
    <source>
        <dbReference type="ARBA" id="ARBA00023014"/>
    </source>
</evidence>
<dbReference type="Proteomes" id="UP000596176">
    <property type="component" value="Chromosome"/>
</dbReference>
<evidence type="ECO:0000256" key="1">
    <source>
        <dbReference type="ARBA" id="ARBA00022630"/>
    </source>
</evidence>
<dbReference type="PRINTS" id="PR00409">
    <property type="entry name" value="PHDIOXRDTASE"/>
</dbReference>
<proteinExistence type="predicted"/>
<dbReference type="RefSeq" id="WP_207979968.1">
    <property type="nucleotide sequence ID" value="NZ_CAMITN010000010.1"/>
</dbReference>
<dbReference type="GO" id="GO:0016491">
    <property type="term" value="F:oxidoreductase activity"/>
    <property type="evidence" value="ECO:0007669"/>
    <property type="project" value="TreeGrafter"/>
</dbReference>
<dbReference type="InterPro" id="IPR050415">
    <property type="entry name" value="MRET"/>
</dbReference>
<protein>
    <recommendedName>
        <fullName evidence="8">Oxidoreductase FAD/NAD(P)-binding domain-containing protein</fullName>
    </recommendedName>
</protein>
<reference evidence="6 7" key="1">
    <citation type="submission" date="2021-01" db="EMBL/GenBank/DDBJ databases">
        <title>Chromosome sequence of Serratia proteamaculans strain 94 rif-r, isolated from spoiled beef.</title>
        <authorList>
            <person name="Zaytseva Y.V."/>
            <person name="Iablokov S.N."/>
            <person name="Klyukina A."/>
        </authorList>
    </citation>
    <scope>NUCLEOTIDE SEQUENCE [LARGE SCALE GENOMIC DNA]</scope>
    <source>
        <strain evidence="6 7">94 rif-r</strain>
    </source>
</reference>
<evidence type="ECO:0000256" key="4">
    <source>
        <dbReference type="ARBA" id="ARBA00023004"/>
    </source>
</evidence>
<dbReference type="InterPro" id="IPR039261">
    <property type="entry name" value="FNR_nucleotide-bd"/>
</dbReference>
<dbReference type="Gene3D" id="3.40.50.80">
    <property type="entry name" value="Nucleotide-binding domain of ferredoxin-NADP reductase (FNR) module"/>
    <property type="match status" value="1"/>
</dbReference>
<dbReference type="PANTHER" id="PTHR47354">
    <property type="entry name" value="NADH OXIDOREDUCTASE HCR"/>
    <property type="match status" value="1"/>
</dbReference>
<evidence type="ECO:0008006" key="8">
    <source>
        <dbReference type="Google" id="ProtNLM"/>
    </source>
</evidence>
<dbReference type="AlphaFoldDB" id="A0A7U0NA46"/>
<keyword evidence="2" id="KW-0001">2Fe-2S</keyword>
<gene>
    <name evidence="6" type="ORF">JKX24_09985</name>
</gene>
<evidence type="ECO:0000256" key="2">
    <source>
        <dbReference type="ARBA" id="ARBA00022714"/>
    </source>
</evidence>
<keyword evidence="1" id="KW-0285">Flavoprotein</keyword>
<dbReference type="EMBL" id="CP068391">
    <property type="protein sequence ID" value="QQX55302.1"/>
    <property type="molecule type" value="Genomic_DNA"/>
</dbReference>
<evidence type="ECO:0000313" key="6">
    <source>
        <dbReference type="EMBL" id="QQX55302.1"/>
    </source>
</evidence>
<accession>A0A7U0NA46</accession>
<organism evidence="6 7">
    <name type="scientific">Serratia proteamaculans</name>
    <dbReference type="NCBI Taxonomy" id="28151"/>
    <lineage>
        <taxon>Bacteria</taxon>
        <taxon>Pseudomonadati</taxon>
        <taxon>Pseudomonadota</taxon>
        <taxon>Gammaproteobacteria</taxon>
        <taxon>Enterobacterales</taxon>
        <taxon>Yersiniaceae</taxon>
        <taxon>Serratia</taxon>
    </lineage>
</organism>
<name>A0A7U0NA46_SERPR</name>
<dbReference type="GO" id="GO:0051537">
    <property type="term" value="F:2 iron, 2 sulfur cluster binding"/>
    <property type="evidence" value="ECO:0007669"/>
    <property type="project" value="UniProtKB-KW"/>
</dbReference>
<evidence type="ECO:0000256" key="3">
    <source>
        <dbReference type="ARBA" id="ARBA00022723"/>
    </source>
</evidence>
<keyword evidence="4" id="KW-0408">Iron</keyword>
<keyword evidence="3" id="KW-0479">Metal-binding</keyword>
<dbReference type="SUPFAM" id="SSF52343">
    <property type="entry name" value="Ferredoxin reductase-like, C-terminal NADP-linked domain"/>
    <property type="match status" value="1"/>
</dbReference>
<dbReference type="GO" id="GO:0046872">
    <property type="term" value="F:metal ion binding"/>
    <property type="evidence" value="ECO:0007669"/>
    <property type="project" value="UniProtKB-KW"/>
</dbReference>
<evidence type="ECO:0000313" key="7">
    <source>
        <dbReference type="Proteomes" id="UP000596176"/>
    </source>
</evidence>
<dbReference type="PANTHER" id="PTHR47354:SF1">
    <property type="entry name" value="CARNITINE MONOOXYGENASE REDUCTASE SUBUNIT"/>
    <property type="match status" value="1"/>
</dbReference>
<keyword evidence="5" id="KW-0411">Iron-sulfur</keyword>
<sequence length="54" mass="6227">MQVGEQLTVGEPRSLFPLVPDASRYRFIAGGIGITPIRSMILWCRRHGYLWQRP</sequence>